<dbReference type="InterPro" id="IPR011990">
    <property type="entry name" value="TPR-like_helical_dom_sf"/>
</dbReference>
<sequence>MSHDSITSLENVEHLAPENAGRTLEEIRESMQPMNDYMKKRIVREGDLNYGCIPPGIKLKVMFCGYFDSSRPNVGTGFELNLLSGEEGVFKSVTEAILSMRPYECSEFSVAREALYLQQADLEENLVDGIFSLDILEVEDLTLVPIAHPVTEFSSICDRVEDMRRQVVDAINRNFFHESLRLCEQATSLLRNFQTDRAEEQEKRFNGLVTFSELLLQCYDKKRNYWRVAYTIRELRRITNQPPSCVALVQEARQHEEIGELYLARETFLEALRASPSNYVIHELISGINARIMAEEQASQDTTDGGRSEAGPVTVPIENGQDSHNNGAEGSTAP</sequence>
<evidence type="ECO:0000313" key="2">
    <source>
        <dbReference type="EMBL" id="EDV38519.1"/>
    </source>
</evidence>
<keyword evidence="3" id="KW-1185">Reference proteome</keyword>
<accession>B3MXQ4</accession>
<feature type="region of interest" description="Disordered" evidence="1">
    <location>
        <begin position="296"/>
        <end position="334"/>
    </location>
</feature>
<dbReference type="SUPFAM" id="SSF48452">
    <property type="entry name" value="TPR-like"/>
    <property type="match status" value="1"/>
</dbReference>
<reference evidence="2 3" key="1">
    <citation type="journal article" date="2007" name="Nature">
        <title>Evolution of genes and genomes on the Drosophila phylogeny.</title>
        <authorList>
            <consortium name="Drosophila 12 Genomes Consortium"/>
            <person name="Clark A.G."/>
            <person name="Eisen M.B."/>
            <person name="Smith D.R."/>
            <person name="Bergman C.M."/>
            <person name="Oliver B."/>
            <person name="Markow T.A."/>
            <person name="Kaufman T.C."/>
            <person name="Kellis M."/>
            <person name="Gelbart W."/>
            <person name="Iyer V.N."/>
            <person name="Pollard D.A."/>
            <person name="Sackton T.B."/>
            <person name="Larracuente A.M."/>
            <person name="Singh N.D."/>
            <person name="Abad J.P."/>
            <person name="Abt D.N."/>
            <person name="Adryan B."/>
            <person name="Aguade M."/>
            <person name="Akashi H."/>
            <person name="Anderson W.W."/>
            <person name="Aquadro C.F."/>
            <person name="Ardell D.H."/>
            <person name="Arguello R."/>
            <person name="Artieri C.G."/>
            <person name="Barbash D.A."/>
            <person name="Barker D."/>
            <person name="Barsanti P."/>
            <person name="Batterham P."/>
            <person name="Batzoglou S."/>
            <person name="Begun D."/>
            <person name="Bhutkar A."/>
            <person name="Blanco E."/>
            <person name="Bosak S.A."/>
            <person name="Bradley R.K."/>
            <person name="Brand A.D."/>
            <person name="Brent M.R."/>
            <person name="Brooks A.N."/>
            <person name="Brown R.H."/>
            <person name="Butlin R.K."/>
            <person name="Caggese C."/>
            <person name="Calvi B.R."/>
            <person name="Bernardo de Carvalho A."/>
            <person name="Caspi A."/>
            <person name="Castrezana S."/>
            <person name="Celniker S.E."/>
            <person name="Chang J.L."/>
            <person name="Chapple C."/>
            <person name="Chatterji S."/>
            <person name="Chinwalla A."/>
            <person name="Civetta A."/>
            <person name="Clifton S.W."/>
            <person name="Comeron J.M."/>
            <person name="Costello J.C."/>
            <person name="Coyne J.A."/>
            <person name="Daub J."/>
            <person name="David R.G."/>
            <person name="Delcher A.L."/>
            <person name="Delehaunty K."/>
            <person name="Do C.B."/>
            <person name="Ebling H."/>
            <person name="Edwards K."/>
            <person name="Eickbush T."/>
            <person name="Evans J.D."/>
            <person name="Filipski A."/>
            <person name="Findeiss S."/>
            <person name="Freyhult E."/>
            <person name="Fulton L."/>
            <person name="Fulton R."/>
            <person name="Garcia A.C."/>
            <person name="Gardiner A."/>
            <person name="Garfield D.A."/>
            <person name="Garvin B.E."/>
            <person name="Gibson G."/>
            <person name="Gilbert D."/>
            <person name="Gnerre S."/>
            <person name="Godfrey J."/>
            <person name="Good R."/>
            <person name="Gotea V."/>
            <person name="Gravely B."/>
            <person name="Greenberg A.J."/>
            <person name="Griffiths-Jones S."/>
            <person name="Gross S."/>
            <person name="Guigo R."/>
            <person name="Gustafson E.A."/>
            <person name="Haerty W."/>
            <person name="Hahn M.W."/>
            <person name="Halligan D.L."/>
            <person name="Halpern A.L."/>
            <person name="Halter G.M."/>
            <person name="Han M.V."/>
            <person name="Heger A."/>
            <person name="Hillier L."/>
            <person name="Hinrichs A.S."/>
            <person name="Holmes I."/>
            <person name="Hoskins R.A."/>
            <person name="Hubisz M.J."/>
            <person name="Hultmark D."/>
            <person name="Huntley M.A."/>
            <person name="Jaffe D.B."/>
            <person name="Jagadeeshan S."/>
            <person name="Jeck W.R."/>
            <person name="Johnson J."/>
            <person name="Jones C.D."/>
            <person name="Jordan W.C."/>
            <person name="Karpen G.H."/>
            <person name="Kataoka E."/>
            <person name="Keightley P.D."/>
            <person name="Kheradpour P."/>
            <person name="Kirkness E.F."/>
            <person name="Koerich L.B."/>
            <person name="Kristiansen K."/>
            <person name="Kudrna D."/>
            <person name="Kulathinal R.J."/>
            <person name="Kumar S."/>
            <person name="Kwok R."/>
            <person name="Lander E."/>
            <person name="Langley C.H."/>
            <person name="Lapoint R."/>
            <person name="Lazzaro B.P."/>
            <person name="Lee S.J."/>
            <person name="Levesque L."/>
            <person name="Li R."/>
            <person name="Lin C.F."/>
            <person name="Lin M.F."/>
            <person name="Lindblad-Toh K."/>
            <person name="Llopart A."/>
            <person name="Long M."/>
            <person name="Low L."/>
            <person name="Lozovsky E."/>
            <person name="Lu J."/>
            <person name="Luo M."/>
            <person name="Machado C.A."/>
            <person name="Makalowski W."/>
            <person name="Marzo M."/>
            <person name="Matsuda M."/>
            <person name="Matzkin L."/>
            <person name="McAllister B."/>
            <person name="McBride C.S."/>
            <person name="McKernan B."/>
            <person name="McKernan K."/>
            <person name="Mendez-Lago M."/>
            <person name="Minx P."/>
            <person name="Mollenhauer M.U."/>
            <person name="Montooth K."/>
            <person name="Mount S.M."/>
            <person name="Mu X."/>
            <person name="Myers E."/>
            <person name="Negre B."/>
            <person name="Newfeld S."/>
            <person name="Nielsen R."/>
            <person name="Noor M.A."/>
            <person name="O'Grady P."/>
            <person name="Pachter L."/>
            <person name="Papaceit M."/>
            <person name="Parisi M.J."/>
            <person name="Parisi M."/>
            <person name="Parts L."/>
            <person name="Pedersen J.S."/>
            <person name="Pesole G."/>
            <person name="Phillippy A.M."/>
            <person name="Ponting C.P."/>
            <person name="Pop M."/>
            <person name="Porcelli D."/>
            <person name="Powell J.R."/>
            <person name="Prohaska S."/>
            <person name="Pruitt K."/>
            <person name="Puig M."/>
            <person name="Quesneville H."/>
            <person name="Ram K.R."/>
            <person name="Rand D."/>
            <person name="Rasmussen M.D."/>
            <person name="Reed L.K."/>
            <person name="Reenan R."/>
            <person name="Reily A."/>
            <person name="Remington K.A."/>
            <person name="Rieger T.T."/>
            <person name="Ritchie M.G."/>
            <person name="Robin C."/>
            <person name="Rogers Y.H."/>
            <person name="Rohde C."/>
            <person name="Rozas J."/>
            <person name="Rubenfield M.J."/>
            <person name="Ruiz A."/>
            <person name="Russo S."/>
            <person name="Salzberg S.L."/>
            <person name="Sanchez-Gracia A."/>
            <person name="Saranga D.J."/>
            <person name="Sato H."/>
            <person name="Schaeffer S.W."/>
            <person name="Schatz M.C."/>
            <person name="Schlenke T."/>
            <person name="Schwartz R."/>
            <person name="Segarra C."/>
            <person name="Singh R.S."/>
            <person name="Sirot L."/>
            <person name="Sirota M."/>
            <person name="Sisneros N.B."/>
            <person name="Smith C.D."/>
            <person name="Smith T.F."/>
            <person name="Spieth J."/>
            <person name="Stage D.E."/>
            <person name="Stark A."/>
            <person name="Stephan W."/>
            <person name="Strausberg R.L."/>
            <person name="Strempel S."/>
            <person name="Sturgill D."/>
            <person name="Sutton G."/>
            <person name="Sutton G.G."/>
            <person name="Tao W."/>
            <person name="Teichmann S."/>
            <person name="Tobari Y.N."/>
            <person name="Tomimura Y."/>
            <person name="Tsolas J.M."/>
            <person name="Valente V.L."/>
            <person name="Venter E."/>
            <person name="Venter J.C."/>
            <person name="Vicario S."/>
            <person name="Vieira F.G."/>
            <person name="Vilella A.J."/>
            <person name="Villasante A."/>
            <person name="Walenz B."/>
            <person name="Wang J."/>
            <person name="Wasserman M."/>
            <person name="Watts T."/>
            <person name="Wilson D."/>
            <person name="Wilson R.K."/>
            <person name="Wing R.A."/>
            <person name="Wolfner M.F."/>
            <person name="Wong A."/>
            <person name="Wong G.K."/>
            <person name="Wu C.I."/>
            <person name="Wu G."/>
            <person name="Yamamoto D."/>
            <person name="Yang H.P."/>
            <person name="Yang S.P."/>
            <person name="Yorke J.A."/>
            <person name="Yoshida K."/>
            <person name="Zdobnov E."/>
            <person name="Zhang P."/>
            <person name="Zhang Y."/>
            <person name="Zimin A.V."/>
            <person name="Baldwin J."/>
            <person name="Abdouelleil A."/>
            <person name="Abdulkadir J."/>
            <person name="Abebe A."/>
            <person name="Abera B."/>
            <person name="Abreu J."/>
            <person name="Acer S.C."/>
            <person name="Aftuck L."/>
            <person name="Alexander A."/>
            <person name="An P."/>
            <person name="Anderson E."/>
            <person name="Anderson S."/>
            <person name="Arachi H."/>
            <person name="Azer M."/>
            <person name="Bachantsang P."/>
            <person name="Barry A."/>
            <person name="Bayul T."/>
            <person name="Berlin A."/>
            <person name="Bessette D."/>
            <person name="Bloom T."/>
            <person name="Blye J."/>
            <person name="Boguslavskiy L."/>
            <person name="Bonnet C."/>
            <person name="Boukhgalter B."/>
            <person name="Bourzgui I."/>
            <person name="Brown A."/>
            <person name="Cahill P."/>
            <person name="Channer S."/>
            <person name="Cheshatsang Y."/>
            <person name="Chuda L."/>
            <person name="Citroen M."/>
            <person name="Collymore A."/>
            <person name="Cooke P."/>
            <person name="Costello M."/>
            <person name="D'Aco K."/>
            <person name="Daza R."/>
            <person name="De Haan G."/>
            <person name="DeGray S."/>
            <person name="DeMaso C."/>
            <person name="Dhargay N."/>
            <person name="Dooley K."/>
            <person name="Dooley E."/>
            <person name="Doricent M."/>
            <person name="Dorje P."/>
            <person name="Dorjee K."/>
            <person name="Dupes A."/>
            <person name="Elong R."/>
            <person name="Falk J."/>
            <person name="Farina A."/>
            <person name="Faro S."/>
            <person name="Ferguson D."/>
            <person name="Fisher S."/>
            <person name="Foley C.D."/>
            <person name="Franke A."/>
            <person name="Friedrich D."/>
            <person name="Gadbois L."/>
            <person name="Gearin G."/>
            <person name="Gearin C.R."/>
            <person name="Giannoukos G."/>
            <person name="Goode T."/>
            <person name="Graham J."/>
            <person name="Grandbois E."/>
            <person name="Grewal S."/>
            <person name="Gyaltsen K."/>
            <person name="Hafez N."/>
            <person name="Hagos B."/>
            <person name="Hall J."/>
            <person name="Henson C."/>
            <person name="Hollinger A."/>
            <person name="Honan T."/>
            <person name="Huard M.D."/>
            <person name="Hughes L."/>
            <person name="Hurhula B."/>
            <person name="Husby M.E."/>
            <person name="Kamat A."/>
            <person name="Kanga B."/>
            <person name="Kashin S."/>
            <person name="Khazanovich D."/>
            <person name="Kisner P."/>
            <person name="Lance K."/>
            <person name="Lara M."/>
            <person name="Lee W."/>
            <person name="Lennon N."/>
            <person name="Letendre F."/>
            <person name="LeVine R."/>
            <person name="Lipovsky A."/>
            <person name="Liu X."/>
            <person name="Liu J."/>
            <person name="Liu S."/>
            <person name="Lokyitsang T."/>
            <person name="Lokyitsang Y."/>
            <person name="Lubonja R."/>
            <person name="Lui A."/>
            <person name="MacDonald P."/>
            <person name="Magnisalis V."/>
            <person name="Maru K."/>
            <person name="Matthews C."/>
            <person name="McCusker W."/>
            <person name="McDonough S."/>
            <person name="Mehta T."/>
            <person name="Meldrim J."/>
            <person name="Meneus L."/>
            <person name="Mihai O."/>
            <person name="Mihalev A."/>
            <person name="Mihova T."/>
            <person name="Mittelman R."/>
            <person name="Mlenga V."/>
            <person name="Montmayeur A."/>
            <person name="Mulrain L."/>
            <person name="Navidi A."/>
            <person name="Naylor J."/>
            <person name="Negash T."/>
            <person name="Nguyen T."/>
            <person name="Nguyen N."/>
            <person name="Nicol R."/>
            <person name="Norbu C."/>
            <person name="Norbu N."/>
            <person name="Novod N."/>
            <person name="O'Neill B."/>
            <person name="Osman S."/>
            <person name="Markiewicz E."/>
            <person name="Oyono O.L."/>
            <person name="Patti C."/>
            <person name="Phunkhang P."/>
            <person name="Pierre F."/>
            <person name="Priest M."/>
            <person name="Raghuraman S."/>
            <person name="Rege F."/>
            <person name="Reyes R."/>
            <person name="Rise C."/>
            <person name="Rogov P."/>
            <person name="Ross K."/>
            <person name="Ryan E."/>
            <person name="Settipalli S."/>
            <person name="Shea T."/>
            <person name="Sherpa N."/>
            <person name="Shi L."/>
            <person name="Shih D."/>
            <person name="Sparrow T."/>
            <person name="Spaulding J."/>
            <person name="Stalker J."/>
            <person name="Stange-Thomann N."/>
            <person name="Stavropoulos S."/>
            <person name="Stone C."/>
            <person name="Strader C."/>
            <person name="Tesfaye S."/>
            <person name="Thomson T."/>
            <person name="Thoulutsang Y."/>
            <person name="Thoulutsang D."/>
            <person name="Topham K."/>
            <person name="Topping I."/>
            <person name="Tsamla T."/>
            <person name="Vassiliev H."/>
            <person name="Vo A."/>
            <person name="Wangchuk T."/>
            <person name="Wangdi T."/>
            <person name="Weiand M."/>
            <person name="Wilkinson J."/>
            <person name="Wilson A."/>
            <person name="Yadav S."/>
            <person name="Young G."/>
            <person name="Yu Q."/>
            <person name="Zembek L."/>
            <person name="Zhong D."/>
            <person name="Zimmer A."/>
            <person name="Zwirko Z."/>
            <person name="Jaffe D.B."/>
            <person name="Alvarez P."/>
            <person name="Brockman W."/>
            <person name="Butler J."/>
            <person name="Chin C."/>
            <person name="Gnerre S."/>
            <person name="Grabherr M."/>
            <person name="Kleber M."/>
            <person name="Mauceli E."/>
            <person name="MacCallum I."/>
        </authorList>
    </citation>
    <scope>NUCLEOTIDE SEQUENCE [LARGE SCALE GENOMIC DNA]</scope>
    <source>
        <strain evidence="3">Tucson 14024-0371.13</strain>
    </source>
</reference>
<dbReference type="OrthoDB" id="8116123at2759"/>
<dbReference type="STRING" id="7217.B3MXQ4"/>
<gene>
    <name evidence="2" type="primary">Dana\GF19503</name>
    <name evidence="2" type="synonym">dana_GLEANR_21543</name>
    <name evidence="2" type="ORF">GF19503</name>
</gene>
<dbReference type="eggNOG" id="KOG0543">
    <property type="taxonomic scope" value="Eukaryota"/>
</dbReference>
<name>B3MXQ4_DROAN</name>
<dbReference type="OMA" id="DREMLHA"/>
<proteinExistence type="predicted"/>
<evidence type="ECO:0000256" key="1">
    <source>
        <dbReference type="SAM" id="MobiDB-lite"/>
    </source>
</evidence>
<evidence type="ECO:0000313" key="3">
    <source>
        <dbReference type="Proteomes" id="UP000007801"/>
    </source>
</evidence>
<dbReference type="SMR" id="B3MXQ4"/>
<feature type="compositionally biased region" description="Polar residues" evidence="1">
    <location>
        <begin position="320"/>
        <end position="334"/>
    </location>
</feature>
<dbReference type="EMBL" id="CH902630">
    <property type="protein sequence ID" value="EDV38519.1"/>
    <property type="molecule type" value="Genomic_DNA"/>
</dbReference>
<protein>
    <submittedName>
        <fullName evidence="2">Uncharacterized protein</fullName>
    </submittedName>
</protein>
<dbReference type="AlphaFoldDB" id="B3MXQ4"/>
<feature type="region of interest" description="Disordered" evidence="1">
    <location>
        <begin position="1"/>
        <end position="20"/>
    </location>
</feature>
<dbReference type="PhylomeDB" id="B3MXQ4"/>
<dbReference type="Gene3D" id="1.25.40.10">
    <property type="entry name" value="Tetratricopeptide repeat domain"/>
    <property type="match status" value="1"/>
</dbReference>
<dbReference type="InParanoid" id="B3MXQ4"/>
<dbReference type="HOGENOM" id="CLU_832269_0_0_1"/>
<dbReference type="Proteomes" id="UP000007801">
    <property type="component" value="Unassembled WGS sequence"/>
</dbReference>
<dbReference type="GeneID" id="6502260"/>
<organism evidence="2 3">
    <name type="scientific">Drosophila ananassae</name>
    <name type="common">Fruit fly</name>
    <dbReference type="NCBI Taxonomy" id="7217"/>
    <lineage>
        <taxon>Eukaryota</taxon>
        <taxon>Metazoa</taxon>
        <taxon>Ecdysozoa</taxon>
        <taxon>Arthropoda</taxon>
        <taxon>Hexapoda</taxon>
        <taxon>Insecta</taxon>
        <taxon>Pterygota</taxon>
        <taxon>Neoptera</taxon>
        <taxon>Endopterygota</taxon>
        <taxon>Diptera</taxon>
        <taxon>Brachycera</taxon>
        <taxon>Muscomorpha</taxon>
        <taxon>Ephydroidea</taxon>
        <taxon>Drosophilidae</taxon>
        <taxon>Drosophila</taxon>
        <taxon>Sophophora</taxon>
    </lineage>
</organism>
<feature type="compositionally biased region" description="Polar residues" evidence="1">
    <location>
        <begin position="1"/>
        <end position="10"/>
    </location>
</feature>
<dbReference type="KEGG" id="dan:6502260"/>